<dbReference type="InterPro" id="IPR029044">
    <property type="entry name" value="Nucleotide-diphossugar_trans"/>
</dbReference>
<dbReference type="EMBL" id="BAAAZO010000010">
    <property type="protein sequence ID" value="GAA3628654.1"/>
    <property type="molecule type" value="Genomic_DNA"/>
</dbReference>
<gene>
    <name evidence="9" type="ORF">GCM10022223_52620</name>
</gene>
<protein>
    <submittedName>
        <fullName evidence="9">Glycosyltransferase family 2 protein</fullName>
    </submittedName>
</protein>
<evidence type="ECO:0000259" key="8">
    <source>
        <dbReference type="Pfam" id="PF04138"/>
    </source>
</evidence>
<dbReference type="Pfam" id="PF00535">
    <property type="entry name" value="Glycos_transf_2"/>
    <property type="match status" value="1"/>
</dbReference>
<name>A0ABP7ABE1_9ACTN</name>
<feature type="domain" description="GtrA/DPMS transmembrane" evidence="8">
    <location>
        <begin position="253"/>
        <end position="372"/>
    </location>
</feature>
<keyword evidence="4 6" id="KW-1133">Transmembrane helix</keyword>
<keyword evidence="5 6" id="KW-0472">Membrane</keyword>
<dbReference type="InterPro" id="IPR007267">
    <property type="entry name" value="GtrA_DPMS_TM"/>
</dbReference>
<dbReference type="Gene3D" id="3.90.550.10">
    <property type="entry name" value="Spore Coat Polysaccharide Biosynthesis Protein SpsA, Chain A"/>
    <property type="match status" value="1"/>
</dbReference>
<dbReference type="PANTHER" id="PTHR48090">
    <property type="entry name" value="UNDECAPRENYL-PHOSPHATE 4-DEOXY-4-FORMAMIDO-L-ARABINOSE TRANSFERASE-RELATED"/>
    <property type="match status" value="1"/>
</dbReference>
<keyword evidence="10" id="KW-1185">Reference proteome</keyword>
<proteinExistence type="inferred from homology"/>
<evidence type="ECO:0000313" key="9">
    <source>
        <dbReference type="EMBL" id="GAA3628654.1"/>
    </source>
</evidence>
<accession>A0ABP7ABE1</accession>
<dbReference type="SUPFAM" id="SSF53448">
    <property type="entry name" value="Nucleotide-diphospho-sugar transferases"/>
    <property type="match status" value="1"/>
</dbReference>
<evidence type="ECO:0000256" key="4">
    <source>
        <dbReference type="ARBA" id="ARBA00022989"/>
    </source>
</evidence>
<evidence type="ECO:0000313" key="10">
    <source>
        <dbReference type="Proteomes" id="UP001501074"/>
    </source>
</evidence>
<feature type="transmembrane region" description="Helical" evidence="6">
    <location>
        <begin position="251"/>
        <end position="273"/>
    </location>
</feature>
<dbReference type="InterPro" id="IPR001173">
    <property type="entry name" value="Glyco_trans_2-like"/>
</dbReference>
<dbReference type="Pfam" id="PF04138">
    <property type="entry name" value="GtrA_DPMS_TM"/>
    <property type="match status" value="1"/>
</dbReference>
<evidence type="ECO:0000259" key="7">
    <source>
        <dbReference type="Pfam" id="PF00535"/>
    </source>
</evidence>
<dbReference type="Proteomes" id="UP001501074">
    <property type="component" value="Unassembled WGS sequence"/>
</dbReference>
<keyword evidence="3 6" id="KW-0812">Transmembrane</keyword>
<dbReference type="InterPro" id="IPR050256">
    <property type="entry name" value="Glycosyltransferase_2"/>
</dbReference>
<evidence type="ECO:0000256" key="2">
    <source>
        <dbReference type="ARBA" id="ARBA00006739"/>
    </source>
</evidence>
<organism evidence="9 10">
    <name type="scientific">Kineosporia mesophila</name>
    <dbReference type="NCBI Taxonomy" id="566012"/>
    <lineage>
        <taxon>Bacteria</taxon>
        <taxon>Bacillati</taxon>
        <taxon>Actinomycetota</taxon>
        <taxon>Actinomycetes</taxon>
        <taxon>Kineosporiales</taxon>
        <taxon>Kineosporiaceae</taxon>
        <taxon>Kineosporia</taxon>
    </lineage>
</organism>
<evidence type="ECO:0000256" key="5">
    <source>
        <dbReference type="ARBA" id="ARBA00023136"/>
    </source>
</evidence>
<comment type="subcellular location">
    <subcellularLocation>
        <location evidence="1">Membrane</location>
        <topology evidence="1">Multi-pass membrane protein</topology>
    </subcellularLocation>
</comment>
<evidence type="ECO:0000256" key="3">
    <source>
        <dbReference type="ARBA" id="ARBA00022692"/>
    </source>
</evidence>
<reference evidence="10" key="1">
    <citation type="journal article" date="2019" name="Int. J. Syst. Evol. Microbiol.">
        <title>The Global Catalogue of Microorganisms (GCM) 10K type strain sequencing project: providing services to taxonomists for standard genome sequencing and annotation.</title>
        <authorList>
            <consortium name="The Broad Institute Genomics Platform"/>
            <consortium name="The Broad Institute Genome Sequencing Center for Infectious Disease"/>
            <person name="Wu L."/>
            <person name="Ma J."/>
        </authorList>
    </citation>
    <scope>NUCLEOTIDE SEQUENCE [LARGE SCALE GENOMIC DNA]</scope>
    <source>
        <strain evidence="10">JCM 16902</strain>
    </source>
</reference>
<evidence type="ECO:0000256" key="1">
    <source>
        <dbReference type="ARBA" id="ARBA00004141"/>
    </source>
</evidence>
<evidence type="ECO:0000256" key="6">
    <source>
        <dbReference type="SAM" id="Phobius"/>
    </source>
</evidence>
<dbReference type="RefSeq" id="WP_231484503.1">
    <property type="nucleotide sequence ID" value="NZ_BAAAZO010000010.1"/>
</dbReference>
<sequence>MAIDTTIVVPTYNESGNVPELVRQLREAFTGREAEILFVDDSTDLTPAVILEMQRQQVALSGSSSGTDDPGPTVRLIHREAGQRTGGLAGAVTIGIAAAEGNFVVVMDADLQHPPAMAPLLRDRVTTAGVDLVVASRYDGSGDASGLGSGWRHRVSGTSTLLSRALFPRRVGARCTDPMTGFFCLRRDAVDLTRLRPRGFKILLEILVSHDVSVYDQPFVFGHRLTGESKASWRNGLTFVHQLLSLRFNRAFRFAAVGALGLVVNLLIMAGLLGLGTDYVVASILATEATIVHNFVLQERFVFEPHLGTAPLRFTRRQRAWRSLVYNNLDALSRLPLLVGLVEVARLHSVVAQSLTLALSFVARFLFMAKFVYEPQVQIPVLARPATQAQPNLVDEGMAS</sequence>
<feature type="domain" description="Glycosyltransferase 2-like" evidence="7">
    <location>
        <begin position="6"/>
        <end position="190"/>
    </location>
</feature>
<dbReference type="PANTHER" id="PTHR48090:SF7">
    <property type="entry name" value="RFBJ PROTEIN"/>
    <property type="match status" value="1"/>
</dbReference>
<comment type="caution">
    <text evidence="9">The sequence shown here is derived from an EMBL/GenBank/DDBJ whole genome shotgun (WGS) entry which is preliminary data.</text>
</comment>
<comment type="similarity">
    <text evidence="2">Belongs to the glycosyltransferase 2 family.</text>
</comment>